<accession>A0A8J2ENU4</accession>
<evidence type="ECO:0000313" key="4">
    <source>
        <dbReference type="Proteomes" id="UP000786811"/>
    </source>
</evidence>
<proteinExistence type="predicted"/>
<dbReference type="PANTHER" id="PTHR39069:SF8">
    <property type="entry name" value="FI17111P1"/>
    <property type="match status" value="1"/>
</dbReference>
<evidence type="ECO:0000259" key="2">
    <source>
        <dbReference type="SMART" id="SM00181"/>
    </source>
</evidence>
<feature type="domain" description="EGF-like" evidence="2">
    <location>
        <begin position="207"/>
        <end position="252"/>
    </location>
</feature>
<evidence type="ECO:0000256" key="1">
    <source>
        <dbReference type="SAM" id="SignalP"/>
    </source>
</evidence>
<name>A0A8J2ENU4_COTCN</name>
<reference evidence="3" key="1">
    <citation type="submission" date="2021-04" db="EMBL/GenBank/DDBJ databases">
        <authorList>
            <person name="Chebbi M.A.C M."/>
        </authorList>
    </citation>
    <scope>NUCLEOTIDE SEQUENCE</scope>
</reference>
<feature type="domain" description="EGF-like" evidence="2">
    <location>
        <begin position="515"/>
        <end position="549"/>
    </location>
</feature>
<feature type="domain" description="EGF-like" evidence="2">
    <location>
        <begin position="589"/>
        <end position="631"/>
    </location>
</feature>
<gene>
    <name evidence="3" type="ORF">HICCMSTLAB_LOCUS1951</name>
</gene>
<feature type="domain" description="EGF-like" evidence="2">
    <location>
        <begin position="299"/>
        <end position="334"/>
    </location>
</feature>
<protein>
    <recommendedName>
        <fullName evidence="2">EGF-like domain-containing protein</fullName>
    </recommendedName>
</protein>
<keyword evidence="4" id="KW-1185">Reference proteome</keyword>
<organism evidence="3 4">
    <name type="scientific">Cotesia congregata</name>
    <name type="common">Parasitoid wasp</name>
    <name type="synonym">Apanteles congregatus</name>
    <dbReference type="NCBI Taxonomy" id="51543"/>
    <lineage>
        <taxon>Eukaryota</taxon>
        <taxon>Metazoa</taxon>
        <taxon>Ecdysozoa</taxon>
        <taxon>Arthropoda</taxon>
        <taxon>Hexapoda</taxon>
        <taxon>Insecta</taxon>
        <taxon>Pterygota</taxon>
        <taxon>Neoptera</taxon>
        <taxon>Endopterygota</taxon>
        <taxon>Hymenoptera</taxon>
        <taxon>Apocrita</taxon>
        <taxon>Ichneumonoidea</taxon>
        <taxon>Braconidae</taxon>
        <taxon>Microgastrinae</taxon>
        <taxon>Cotesia</taxon>
    </lineage>
</organism>
<comment type="caution">
    <text evidence="3">The sequence shown here is derived from an EMBL/GenBank/DDBJ whole genome shotgun (WGS) entry which is preliminary data.</text>
</comment>
<dbReference type="AlphaFoldDB" id="A0A8J2ENU4"/>
<dbReference type="PANTHER" id="PTHR39069">
    <property type="entry name" value="ECDYSONE-INDUCIBLE GENE E1, ISOFORM A"/>
    <property type="match status" value="1"/>
</dbReference>
<dbReference type="EMBL" id="CAJNRD030001116">
    <property type="protein sequence ID" value="CAG5075966.1"/>
    <property type="molecule type" value="Genomic_DNA"/>
</dbReference>
<dbReference type="OrthoDB" id="504708at2759"/>
<dbReference type="InterPro" id="IPR000742">
    <property type="entry name" value="EGF"/>
</dbReference>
<keyword evidence="1" id="KW-0732">Signal</keyword>
<sequence length="636" mass="71128">MAGKIYINTNIIHGLLLLSILRFCQMEGNLNNQQCVNYDEKCILQSLQPCCNESLSCNYKSSQNSYTCGPKRKLSSQCKVDEDCGTIVHAKCSSESKCVCREKNIEFNETSCMPLLGGFCWKNETCATDNAICVNSQCQCRDYYKENGKFCFPSACTCQPNTFPVEDACVPQLDVHCNLDTDCRVKNSKCIYNTCQCKENFIFRSSECVPKHLFESCENDADCDLISLATCSIEKKCECKQNFIAIDHGTCKPLLGEACADDEDCQALNSECDDNKCVCREDYMQESINSCIPTHLGQFCREDNNCNQIKNAECYNRECACKSGYVNTDSMTCLLSLGRQCTKFSDCAPNNAICYGGICECDEYFISKSDDKCLPTLLQKKCRYLDDCRNIQFSFCAQNNLCACSFNYVAVNGTECKPLLRGECNNTTLLGEVCQENGDCFVTNSICIDKKCQCKPNCLQSSNSRCDLIVLGRSCTKHDQCNVTRNSICVSNVCICRSNHFAYNEIFCIPVLDQVCSKNSQCSGDFFHCSNNKCQCRPGFTAVSVDKCVRTISLFSCRDETECSDIWHSTCSTEKCVCKSNNIAVGNSTCLPILRGYCWRDDQCKADNSACINYWCECKPGFVEVAMNSCAPIILL</sequence>
<dbReference type="Pfam" id="PF01683">
    <property type="entry name" value="EB"/>
    <property type="match status" value="1"/>
</dbReference>
<feature type="domain" description="EGF-like" evidence="2">
    <location>
        <begin position="340"/>
        <end position="374"/>
    </location>
</feature>
<feature type="signal peptide" evidence="1">
    <location>
        <begin position="1"/>
        <end position="26"/>
    </location>
</feature>
<feature type="domain" description="EGF-like" evidence="2">
    <location>
        <begin position="258"/>
        <end position="292"/>
    </location>
</feature>
<evidence type="ECO:0000313" key="3">
    <source>
        <dbReference type="EMBL" id="CAG5075966.1"/>
    </source>
</evidence>
<dbReference type="InterPro" id="IPR006149">
    <property type="entry name" value="EB_dom"/>
</dbReference>
<dbReference type="Proteomes" id="UP000786811">
    <property type="component" value="Unassembled WGS sequence"/>
</dbReference>
<feature type="chain" id="PRO_5035286742" description="EGF-like domain-containing protein" evidence="1">
    <location>
        <begin position="27"/>
        <end position="636"/>
    </location>
</feature>
<dbReference type="SMART" id="SM00181">
    <property type="entry name" value="EGF"/>
    <property type="match status" value="6"/>
</dbReference>